<dbReference type="Gene3D" id="1.10.10.10">
    <property type="entry name" value="Winged helix-like DNA-binding domain superfamily/Winged helix DNA-binding domain"/>
    <property type="match status" value="1"/>
</dbReference>
<comment type="subcellular location">
    <subcellularLocation>
        <location evidence="1 4">Nucleus</location>
    </subcellularLocation>
</comment>
<dbReference type="GO" id="GO:0030154">
    <property type="term" value="P:cell differentiation"/>
    <property type="evidence" value="ECO:0007669"/>
    <property type="project" value="TreeGrafter"/>
</dbReference>
<feature type="domain" description="Fork-head" evidence="6">
    <location>
        <begin position="146"/>
        <end position="240"/>
    </location>
</feature>
<dbReference type="InterPro" id="IPR036388">
    <property type="entry name" value="WH-like_DNA-bd_sf"/>
</dbReference>
<dbReference type="InterPro" id="IPR030456">
    <property type="entry name" value="TF_fork_head_CS_2"/>
</dbReference>
<accession>D3K2C0</accession>
<dbReference type="Pfam" id="PF09354">
    <property type="entry name" value="HNF_C"/>
    <property type="match status" value="1"/>
</dbReference>
<dbReference type="InterPro" id="IPR001766">
    <property type="entry name" value="Fork_head_dom"/>
</dbReference>
<dbReference type="GO" id="GO:0009653">
    <property type="term" value="P:anatomical structure morphogenesis"/>
    <property type="evidence" value="ECO:0007669"/>
    <property type="project" value="TreeGrafter"/>
</dbReference>
<dbReference type="GO" id="GO:0005634">
    <property type="term" value="C:nucleus"/>
    <property type="evidence" value="ECO:0007669"/>
    <property type="project" value="UniProtKB-SubCell"/>
</dbReference>
<evidence type="ECO:0000259" key="6">
    <source>
        <dbReference type="PROSITE" id="PS50039"/>
    </source>
</evidence>
<proteinExistence type="evidence at transcript level"/>
<dbReference type="PROSITE" id="PS00657">
    <property type="entry name" value="FORK_HEAD_1"/>
    <property type="match status" value="1"/>
</dbReference>
<dbReference type="PANTHER" id="PTHR11829">
    <property type="entry name" value="FORKHEAD BOX PROTEIN"/>
    <property type="match status" value="1"/>
</dbReference>
<dbReference type="InterPro" id="IPR047388">
    <property type="entry name" value="FH-like_dFKH"/>
</dbReference>
<name>D3K2C0_THELG</name>
<dbReference type="SUPFAM" id="SSF46785">
    <property type="entry name" value="Winged helix' DNA-binding domain"/>
    <property type="match status" value="1"/>
</dbReference>
<feature type="compositionally biased region" description="Polar residues" evidence="5">
    <location>
        <begin position="293"/>
        <end position="303"/>
    </location>
</feature>
<gene>
    <name evidence="7" type="primary">foxA</name>
</gene>
<feature type="DNA-binding region" description="Fork-head" evidence="4">
    <location>
        <begin position="146"/>
        <end position="240"/>
    </location>
</feature>
<dbReference type="EMBL" id="GU357822">
    <property type="protein sequence ID" value="ADC35038.1"/>
    <property type="molecule type" value="mRNA"/>
</dbReference>
<evidence type="ECO:0000256" key="1">
    <source>
        <dbReference type="ARBA" id="ARBA00004123"/>
    </source>
</evidence>
<feature type="region of interest" description="Disordered" evidence="5">
    <location>
        <begin position="253"/>
        <end position="364"/>
    </location>
</feature>
<evidence type="ECO:0000256" key="2">
    <source>
        <dbReference type="ARBA" id="ARBA00023125"/>
    </source>
</evidence>
<dbReference type="InterPro" id="IPR036390">
    <property type="entry name" value="WH_DNA-bd_sf"/>
</dbReference>
<keyword evidence="2 4" id="KW-0238">DNA-binding</keyword>
<dbReference type="CDD" id="cd20041">
    <property type="entry name" value="FH_dFKH"/>
    <property type="match status" value="1"/>
</dbReference>
<dbReference type="Pfam" id="PF08430">
    <property type="entry name" value="Forkhead_N"/>
    <property type="match status" value="1"/>
</dbReference>
<feature type="region of interest" description="Disordered" evidence="5">
    <location>
        <begin position="1"/>
        <end position="22"/>
    </location>
</feature>
<dbReference type="PROSITE" id="PS50039">
    <property type="entry name" value="FORK_HEAD_3"/>
    <property type="match status" value="1"/>
</dbReference>
<feature type="compositionally biased region" description="Polar residues" evidence="5">
    <location>
        <begin position="1"/>
        <end position="10"/>
    </location>
</feature>
<dbReference type="InterPro" id="IPR013638">
    <property type="entry name" value="Fork-head_N"/>
</dbReference>
<evidence type="ECO:0000256" key="5">
    <source>
        <dbReference type="SAM" id="MobiDB-lite"/>
    </source>
</evidence>
<evidence type="ECO:0000256" key="3">
    <source>
        <dbReference type="ARBA" id="ARBA00023242"/>
    </source>
</evidence>
<dbReference type="GO" id="GO:0000978">
    <property type="term" value="F:RNA polymerase II cis-regulatory region sequence-specific DNA binding"/>
    <property type="evidence" value="ECO:0007669"/>
    <property type="project" value="TreeGrafter"/>
</dbReference>
<dbReference type="PRINTS" id="PR00053">
    <property type="entry name" value="FORKHEAD"/>
</dbReference>
<dbReference type="FunFam" id="1.10.10.10:FF:000042">
    <property type="entry name" value="hepatocyte nuclear factor 3-beta"/>
    <property type="match status" value="1"/>
</dbReference>
<dbReference type="AlphaFoldDB" id="D3K2C0"/>
<dbReference type="GO" id="GO:0000981">
    <property type="term" value="F:DNA-binding transcription factor activity, RNA polymerase II-specific"/>
    <property type="evidence" value="ECO:0007669"/>
    <property type="project" value="TreeGrafter"/>
</dbReference>
<keyword evidence="3 4" id="KW-0539">Nucleus</keyword>
<dbReference type="Pfam" id="PF00250">
    <property type="entry name" value="Forkhead"/>
    <property type="match status" value="1"/>
</dbReference>
<dbReference type="PROSITE" id="PS00658">
    <property type="entry name" value="FORK_HEAD_2"/>
    <property type="match status" value="1"/>
</dbReference>
<protein>
    <submittedName>
        <fullName evidence="7">Forkhead box A</fullName>
    </submittedName>
</protein>
<dbReference type="InterPro" id="IPR018122">
    <property type="entry name" value="TF_fork_head_CS_1"/>
</dbReference>
<dbReference type="SMART" id="SM00339">
    <property type="entry name" value="FH"/>
    <property type="match status" value="1"/>
</dbReference>
<sequence length="471" mass="52192">MLVSENNMLATKSPYEAPPGTSTYSPNVMGSMNSMGSMNPLNSTMNNMPSYSTHNNVMTGMGSIGGGTIGAMAGAMGTMIPGTMSAMNTNVMGMHPMGPGMNATMPPGAMSPGAMNSMNRPMDFNQQQALNRAREKTYRRSYTHAKPPYSYISLITMAIQQSPSKMCTLSEIYQFIMDLFPFYRQNQQRWQNSIRHSLSFNDCFVKVPRTPDRPGKGSYWTLHPDAGNMFENGCYLRRQKRFKCLKKEELRQGLDMEDMNGEPMSPGSDGECRPNENLQPATTPPGVQDRTAVASQGPPQHQTLEPIEPKTEPVTQQQPPSVPVTHAHQLEPQQHPHHPNHHQQPQQQHNHHPVEDQGPLRNPMELSHVSSQASVMSGMNPPPPLMNAMSMNSHPGFHHPFSFTNLMSSQQVHDSKVDVKMYENMQAAGMYSHPYNMSPMNVPKESSSAISTPTPDGGYYKTYTPHSTAAL</sequence>
<dbReference type="InterPro" id="IPR050211">
    <property type="entry name" value="FOX_domain-containing"/>
</dbReference>
<reference evidence="7" key="1">
    <citation type="journal article" date="2010" name="Evodevo">
        <title>Expression of FoxA and GATA transcription factors correlates with regionalized gut development in two lophotrochozoan marine worms: Chaetopterus (Annelida) and Themiste lageniformis (Sipuncula).</title>
        <authorList>
            <person name="Boyle M.J."/>
            <person name="Seaver E.C."/>
        </authorList>
    </citation>
    <scope>NUCLEOTIDE SEQUENCE</scope>
</reference>
<organism evidence="7">
    <name type="scientific">Themiste lageniformis</name>
    <name type="common">Peanut worm</name>
    <dbReference type="NCBI Taxonomy" id="216211"/>
    <lineage>
        <taxon>Eukaryota</taxon>
        <taxon>Metazoa</taxon>
        <taxon>Spiralia</taxon>
        <taxon>Lophotrochozoa</taxon>
        <taxon>Annelida</taxon>
        <taxon>Sipuncula</taxon>
        <taxon>Sipunculidea</taxon>
        <taxon>Golfingiida</taxon>
        <taxon>Themistidae</taxon>
        <taxon>Themiste</taxon>
    </lineage>
</organism>
<dbReference type="GO" id="GO:0019904">
    <property type="term" value="F:protein domain specific binding"/>
    <property type="evidence" value="ECO:0007669"/>
    <property type="project" value="InterPro"/>
</dbReference>
<evidence type="ECO:0000313" key="7">
    <source>
        <dbReference type="EMBL" id="ADC35038.1"/>
    </source>
</evidence>
<feature type="compositionally biased region" description="Low complexity" evidence="5">
    <location>
        <begin position="312"/>
        <end position="325"/>
    </location>
</feature>
<dbReference type="PANTHER" id="PTHR11829:SF380">
    <property type="entry name" value="PROTEIN FORK HEAD"/>
    <property type="match status" value="1"/>
</dbReference>
<dbReference type="InterPro" id="IPR018533">
    <property type="entry name" value="Forkhead_box_C"/>
</dbReference>
<evidence type="ECO:0000256" key="4">
    <source>
        <dbReference type="PROSITE-ProRule" id="PRU00089"/>
    </source>
</evidence>